<feature type="domain" description="C2H2-type" evidence="14">
    <location>
        <begin position="314"/>
        <end position="341"/>
    </location>
</feature>
<dbReference type="AlphaFoldDB" id="A0A8C5MS97"/>
<keyword evidence="4" id="KW-0479">Metal-binding</keyword>
<evidence type="ECO:0000256" key="13">
    <source>
        <dbReference type="SAM" id="MobiDB-lite"/>
    </source>
</evidence>
<dbReference type="PROSITE" id="PS00028">
    <property type="entry name" value="ZINC_FINGER_C2H2_1"/>
    <property type="match status" value="18"/>
</dbReference>
<keyword evidence="10" id="KW-0804">Transcription</keyword>
<feature type="domain" description="C2H2-type" evidence="14">
    <location>
        <begin position="582"/>
        <end position="609"/>
    </location>
</feature>
<evidence type="ECO:0000313" key="16">
    <source>
        <dbReference type="Proteomes" id="UP000694569"/>
    </source>
</evidence>
<evidence type="ECO:0000256" key="10">
    <source>
        <dbReference type="ARBA" id="ARBA00023163"/>
    </source>
</evidence>
<feature type="domain" description="C2H2-type" evidence="14">
    <location>
        <begin position="554"/>
        <end position="581"/>
    </location>
</feature>
<keyword evidence="7" id="KW-0862">Zinc</keyword>
<dbReference type="GeneTree" id="ENSGT01150000286918"/>
<evidence type="ECO:0000313" key="15">
    <source>
        <dbReference type="Ensembl" id="ENSLLEP00000016332.1"/>
    </source>
</evidence>
<reference evidence="15" key="2">
    <citation type="submission" date="2025-09" db="UniProtKB">
        <authorList>
            <consortium name="Ensembl"/>
        </authorList>
    </citation>
    <scope>IDENTIFICATION</scope>
</reference>
<evidence type="ECO:0000256" key="8">
    <source>
        <dbReference type="ARBA" id="ARBA00023015"/>
    </source>
</evidence>
<evidence type="ECO:0000256" key="3">
    <source>
        <dbReference type="ARBA" id="ARBA00006991"/>
    </source>
</evidence>
<keyword evidence="8" id="KW-0805">Transcription regulation</keyword>
<dbReference type="PROSITE" id="PS50157">
    <property type="entry name" value="ZINC_FINGER_C2H2_2"/>
    <property type="match status" value="19"/>
</dbReference>
<feature type="domain" description="C2H2-type" evidence="14">
    <location>
        <begin position="87"/>
        <end position="116"/>
    </location>
</feature>
<sequence length="1164" mass="132320">MDRGAHSRNANPREAFPGDWEEETDMSLSLCNEEHCDNVQKEETPGESDGESAEKSMSGEMENADYTIDLWEGSGRKENGKCLSADKRCHCIDCGKSFTRKSSLIVHQRIHTGEKRFICTECGKRFSLKSSLVRHLRTHTPKTLNICPDCGKCFTRYSSLFQHQKVHRRERPYKCQQCNKGFTRASQLAAHQQTHEETQQCENAMYGEGIGDQDTNTNQPCRSNNVESHLCEECGKNFKDQASLLRHQRTHTGTDGAKAEGFYKASSSMNEKEYNPAKVHKNNCAKPPKRKGQYSKAARNIKVERRTPSGEKRYLCIDCGKSFTRKSSLIVHQRIHTGEKRFICTECGKRFSLKSSLVRHLRTHTPKTLNICPDCGKCFTRYSSLFQHQKVHRRERPYKCQQCNKGFTRASQLAAHQQTHHGEDQQYEKTEFAEKVSDCSKISNRPRSRRSENPLHVCVHCGKKFRERSSLNRHQRTRPGGLCAVGKGSRTNPDLIDTVAAQDGTYKSLKSQADENLKGALNNAVTENGECAVSSVWDGSNALGRRTREEEKRYLCIDCGKSFTRKSSLIVHQRIHTGEKRFLCTECGKRFGLKSSLVRHLRTHTPKTLNICPDCGKCFTRYSSLFQHQKVHRRERPYKCQQCDKNFTRASQLVVHQRTHKGAQLCDKEAYAEDADRTSSHEASYLCMECGKGFSEERLLRTHKIKHRVIRESLVSCKDREAEPPASETEYAAKSFEKEDDTGPQIPSVVTVKPDLSSEDPITMLECAFESKVKPCKRLPSEERRYHCIDCGKSFTRKSSLIVHQRIHTGERSFLCTECGKGFGLKSSLVRHRRTHTGHALNICSECGIYFSRYSDLLLHLEIHSGQPQIKVDGEIGEISKMEPEESQNLPDVDLHVDKVLGSAPIQKDTDTSTSNDRGSEGERFLQREQQPLPVVMEQRVNYSVPEYAEQTQEAAPVTSYEDSMHIKQESPDIPNTAEDGHLDKDKMEEFPSYPYSLDWGVEFDISKSFNGEETSTKLSSCRKKENQAEKRLTHEMESSDFGINEWNGSDLADKRTASGEKRYLCMECGKSFTRKSSLIVHQRIHTGEKLFMCTECGKRSETNAALDPGLVGLCKDTRLHCSTPTNSNFRQKTFAWTNSFLSVVGEGTHDEFLEAVLIPENTN</sequence>
<keyword evidence="9" id="KW-0238">DNA-binding</keyword>
<dbReference type="Gene3D" id="3.30.160.60">
    <property type="entry name" value="Classic Zinc Finger"/>
    <property type="match status" value="18"/>
</dbReference>
<keyword evidence="11" id="KW-0539">Nucleus</keyword>
<comment type="subcellular location">
    <subcellularLocation>
        <location evidence="2">Nucleus</location>
    </subcellularLocation>
</comment>
<feature type="region of interest" description="Disordered" evidence="13">
    <location>
        <begin position="272"/>
        <end position="297"/>
    </location>
</feature>
<feature type="compositionally biased region" description="Basic and acidic residues" evidence="13">
    <location>
        <begin position="918"/>
        <end position="927"/>
    </location>
</feature>
<dbReference type="FunFam" id="3.30.160.60:FF:001684">
    <property type="entry name" value="zinc finger protein 33B-like"/>
    <property type="match status" value="1"/>
</dbReference>
<dbReference type="FunFam" id="3.30.160.60:FF:000087">
    <property type="entry name" value="Zinc finger protein 354B"/>
    <property type="match status" value="1"/>
</dbReference>
<evidence type="ECO:0000256" key="1">
    <source>
        <dbReference type="ARBA" id="ARBA00003767"/>
    </source>
</evidence>
<feature type="domain" description="C2H2-type" evidence="14">
    <location>
        <begin position="456"/>
        <end position="480"/>
    </location>
</feature>
<evidence type="ECO:0000256" key="11">
    <source>
        <dbReference type="ARBA" id="ARBA00023242"/>
    </source>
</evidence>
<feature type="region of interest" description="Disordered" evidence="13">
    <location>
        <begin position="902"/>
        <end position="930"/>
    </location>
</feature>
<dbReference type="InterPro" id="IPR013087">
    <property type="entry name" value="Znf_C2H2_type"/>
</dbReference>
<dbReference type="InterPro" id="IPR036236">
    <property type="entry name" value="Znf_C2H2_sf"/>
</dbReference>
<evidence type="ECO:0000256" key="7">
    <source>
        <dbReference type="ARBA" id="ARBA00022833"/>
    </source>
</evidence>
<feature type="domain" description="C2H2-type" evidence="14">
    <location>
        <begin position="229"/>
        <end position="256"/>
    </location>
</feature>
<dbReference type="OrthoDB" id="6077919at2759"/>
<feature type="domain" description="C2H2-type" evidence="14">
    <location>
        <begin position="370"/>
        <end position="397"/>
    </location>
</feature>
<feature type="domain" description="C2H2-type" evidence="14">
    <location>
        <begin position="786"/>
        <end position="813"/>
    </location>
</feature>
<dbReference type="FunFam" id="3.30.160.60:FF:001836">
    <property type="entry name" value="HKR1, GLI-Kruppel zinc finger family member"/>
    <property type="match status" value="1"/>
</dbReference>
<feature type="domain" description="C2H2-type" evidence="14">
    <location>
        <begin position="398"/>
        <end position="425"/>
    </location>
</feature>
<feature type="domain" description="C2H2-type" evidence="14">
    <location>
        <begin position="685"/>
        <end position="712"/>
    </location>
</feature>
<dbReference type="Pfam" id="PF13912">
    <property type="entry name" value="zf-C2H2_6"/>
    <property type="match status" value="1"/>
</dbReference>
<accession>A0A8C5MS97</accession>
<feature type="domain" description="C2H2-type" evidence="14">
    <location>
        <begin position="145"/>
        <end position="172"/>
    </location>
</feature>
<evidence type="ECO:0000256" key="6">
    <source>
        <dbReference type="ARBA" id="ARBA00022771"/>
    </source>
</evidence>
<feature type="domain" description="C2H2-type" evidence="14">
    <location>
        <begin position="638"/>
        <end position="665"/>
    </location>
</feature>
<feature type="domain" description="C2H2-type" evidence="14">
    <location>
        <begin position="117"/>
        <end position="144"/>
    </location>
</feature>
<dbReference type="GO" id="GO:0000981">
    <property type="term" value="F:DNA-binding transcription factor activity, RNA polymerase II-specific"/>
    <property type="evidence" value="ECO:0007669"/>
    <property type="project" value="TreeGrafter"/>
</dbReference>
<feature type="domain" description="C2H2-type" evidence="14">
    <location>
        <begin position="1064"/>
        <end position="1091"/>
    </location>
</feature>
<protein>
    <recommendedName>
        <fullName evidence="14">C2H2-type domain-containing protein</fullName>
    </recommendedName>
</protein>
<dbReference type="Ensembl" id="ENSLLET00000016956.1">
    <property type="protein sequence ID" value="ENSLLEP00000016332.1"/>
    <property type="gene ID" value="ENSLLEG00000010404.1"/>
</dbReference>
<dbReference type="GO" id="GO:0045892">
    <property type="term" value="P:negative regulation of DNA-templated transcription"/>
    <property type="evidence" value="ECO:0007669"/>
    <property type="project" value="UniProtKB-ARBA"/>
</dbReference>
<dbReference type="FunFam" id="3.30.160.60:FF:001343">
    <property type="entry name" value="Zinc finger protein 568"/>
    <property type="match status" value="1"/>
</dbReference>
<evidence type="ECO:0000256" key="4">
    <source>
        <dbReference type="ARBA" id="ARBA00022723"/>
    </source>
</evidence>
<dbReference type="FunFam" id="3.30.160.60:FF:000478">
    <property type="entry name" value="Zinc finger protein 133"/>
    <property type="match status" value="1"/>
</dbReference>
<organism evidence="15 16">
    <name type="scientific">Leptobrachium leishanense</name>
    <name type="common">Leishan spiny toad</name>
    <dbReference type="NCBI Taxonomy" id="445787"/>
    <lineage>
        <taxon>Eukaryota</taxon>
        <taxon>Metazoa</taxon>
        <taxon>Chordata</taxon>
        <taxon>Craniata</taxon>
        <taxon>Vertebrata</taxon>
        <taxon>Euteleostomi</taxon>
        <taxon>Amphibia</taxon>
        <taxon>Batrachia</taxon>
        <taxon>Anura</taxon>
        <taxon>Pelobatoidea</taxon>
        <taxon>Megophryidae</taxon>
        <taxon>Leptobrachium</taxon>
    </lineage>
</organism>
<proteinExistence type="inferred from homology"/>
<dbReference type="Proteomes" id="UP000694569">
    <property type="component" value="Unplaced"/>
</dbReference>
<dbReference type="SUPFAM" id="SSF57667">
    <property type="entry name" value="beta-beta-alpha zinc fingers"/>
    <property type="match status" value="11"/>
</dbReference>
<comment type="similarity">
    <text evidence="3">Belongs to the krueppel C2H2-type zinc-finger protein family.</text>
</comment>
<dbReference type="GO" id="GO:0043565">
    <property type="term" value="F:sequence-specific DNA binding"/>
    <property type="evidence" value="ECO:0007669"/>
    <property type="project" value="TreeGrafter"/>
</dbReference>
<dbReference type="Pfam" id="PF00096">
    <property type="entry name" value="zf-C2H2"/>
    <property type="match status" value="17"/>
</dbReference>
<dbReference type="GO" id="GO:0008270">
    <property type="term" value="F:zinc ion binding"/>
    <property type="evidence" value="ECO:0007669"/>
    <property type="project" value="UniProtKB-KW"/>
</dbReference>
<feature type="region of interest" description="Disordered" evidence="13">
    <location>
        <begin position="38"/>
        <end position="59"/>
    </location>
</feature>
<dbReference type="FunFam" id="3.30.160.60:FF:000566">
    <property type="entry name" value="zinc finger protein 133 isoform X2"/>
    <property type="match status" value="3"/>
</dbReference>
<dbReference type="SMART" id="SM00355">
    <property type="entry name" value="ZnF_C2H2"/>
    <property type="match status" value="19"/>
</dbReference>
<dbReference type="FunFam" id="3.30.160.60:FF:000759">
    <property type="entry name" value="zinc finger protein 16"/>
    <property type="match status" value="4"/>
</dbReference>
<feature type="domain" description="C2H2-type" evidence="14">
    <location>
        <begin position="610"/>
        <end position="637"/>
    </location>
</feature>
<name>A0A8C5MS97_9ANUR</name>
<keyword evidence="16" id="KW-1185">Reference proteome</keyword>
<dbReference type="FunFam" id="3.30.160.60:FF:002063">
    <property type="entry name" value="RB associated KRAB zinc finger"/>
    <property type="match status" value="1"/>
</dbReference>
<keyword evidence="5" id="KW-0677">Repeat</keyword>
<dbReference type="PANTHER" id="PTHR24408">
    <property type="entry name" value="ZINC FINGER PROTEIN"/>
    <property type="match status" value="1"/>
</dbReference>
<comment type="function">
    <text evidence="1">May be involved in transcriptional regulation.</text>
</comment>
<evidence type="ECO:0000259" key="14">
    <source>
        <dbReference type="PROSITE" id="PS50157"/>
    </source>
</evidence>
<dbReference type="PANTHER" id="PTHR24408:SF65">
    <property type="entry name" value="C2H2-TYPE DOMAIN-CONTAINING PROTEIN"/>
    <property type="match status" value="1"/>
</dbReference>
<feature type="region of interest" description="Disordered" evidence="13">
    <location>
        <begin position="1"/>
        <end position="24"/>
    </location>
</feature>
<feature type="domain" description="C2H2-type" evidence="14">
    <location>
        <begin position="842"/>
        <end position="869"/>
    </location>
</feature>
<reference evidence="15" key="1">
    <citation type="submission" date="2025-08" db="UniProtKB">
        <authorList>
            <consortium name="Ensembl"/>
        </authorList>
    </citation>
    <scope>IDENTIFICATION</scope>
</reference>
<feature type="domain" description="C2H2-type" evidence="14">
    <location>
        <begin position="342"/>
        <end position="369"/>
    </location>
</feature>
<evidence type="ECO:0000256" key="12">
    <source>
        <dbReference type="PROSITE-ProRule" id="PRU00042"/>
    </source>
</evidence>
<keyword evidence="6 12" id="KW-0863">Zinc-finger</keyword>
<dbReference type="GO" id="GO:0005634">
    <property type="term" value="C:nucleus"/>
    <property type="evidence" value="ECO:0007669"/>
    <property type="project" value="UniProtKB-SubCell"/>
</dbReference>
<evidence type="ECO:0000256" key="2">
    <source>
        <dbReference type="ARBA" id="ARBA00004123"/>
    </source>
</evidence>
<feature type="domain" description="C2H2-type" evidence="14">
    <location>
        <begin position="173"/>
        <end position="200"/>
    </location>
</feature>
<feature type="region of interest" description="Disordered" evidence="13">
    <location>
        <begin position="720"/>
        <end position="747"/>
    </location>
</feature>
<evidence type="ECO:0000256" key="5">
    <source>
        <dbReference type="ARBA" id="ARBA00022737"/>
    </source>
</evidence>
<feature type="compositionally biased region" description="Basic residues" evidence="13">
    <location>
        <begin position="278"/>
        <end position="293"/>
    </location>
</feature>
<feature type="domain" description="C2H2-type" evidence="14">
    <location>
        <begin position="814"/>
        <end position="841"/>
    </location>
</feature>
<dbReference type="FunFam" id="3.30.160.60:FF:000755">
    <property type="entry name" value="zinc finger protein 174"/>
    <property type="match status" value="1"/>
</dbReference>
<dbReference type="FunFam" id="3.30.160.60:FF:000624">
    <property type="entry name" value="zinc finger protein 697"/>
    <property type="match status" value="2"/>
</dbReference>
<evidence type="ECO:0000256" key="9">
    <source>
        <dbReference type="ARBA" id="ARBA00023125"/>
    </source>
</evidence>